<organism evidence="2 3">
    <name type="scientific">Tanacetum coccineum</name>
    <dbReference type="NCBI Taxonomy" id="301880"/>
    <lineage>
        <taxon>Eukaryota</taxon>
        <taxon>Viridiplantae</taxon>
        <taxon>Streptophyta</taxon>
        <taxon>Embryophyta</taxon>
        <taxon>Tracheophyta</taxon>
        <taxon>Spermatophyta</taxon>
        <taxon>Magnoliopsida</taxon>
        <taxon>eudicotyledons</taxon>
        <taxon>Gunneridae</taxon>
        <taxon>Pentapetalae</taxon>
        <taxon>asterids</taxon>
        <taxon>campanulids</taxon>
        <taxon>Asterales</taxon>
        <taxon>Asteraceae</taxon>
        <taxon>Asteroideae</taxon>
        <taxon>Anthemideae</taxon>
        <taxon>Anthemidinae</taxon>
        <taxon>Tanacetum</taxon>
    </lineage>
</organism>
<evidence type="ECO:0000313" key="3">
    <source>
        <dbReference type="Proteomes" id="UP001151760"/>
    </source>
</evidence>
<dbReference type="EMBL" id="BQNB010016454">
    <property type="protein sequence ID" value="GJT51993.1"/>
    <property type="molecule type" value="Genomic_DNA"/>
</dbReference>
<keyword evidence="3" id="KW-1185">Reference proteome</keyword>
<evidence type="ECO:0000313" key="2">
    <source>
        <dbReference type="EMBL" id="GJT51993.1"/>
    </source>
</evidence>
<comment type="caution">
    <text evidence="2">The sequence shown here is derived from an EMBL/GenBank/DDBJ whole genome shotgun (WGS) entry which is preliminary data.</text>
</comment>
<reference evidence="2" key="2">
    <citation type="submission" date="2022-01" db="EMBL/GenBank/DDBJ databases">
        <authorList>
            <person name="Yamashiro T."/>
            <person name="Shiraishi A."/>
            <person name="Satake H."/>
            <person name="Nakayama K."/>
        </authorList>
    </citation>
    <scope>NUCLEOTIDE SEQUENCE</scope>
</reference>
<name>A0ABQ5EM48_9ASTR</name>
<feature type="compositionally biased region" description="Low complexity" evidence="1">
    <location>
        <begin position="126"/>
        <end position="152"/>
    </location>
</feature>
<feature type="region of interest" description="Disordered" evidence="1">
    <location>
        <begin position="120"/>
        <end position="182"/>
    </location>
</feature>
<reference evidence="2" key="1">
    <citation type="journal article" date="2022" name="Int. J. Mol. Sci.">
        <title>Draft Genome of Tanacetum Coccineum: Genomic Comparison of Closely Related Tanacetum-Family Plants.</title>
        <authorList>
            <person name="Yamashiro T."/>
            <person name="Shiraishi A."/>
            <person name="Nakayama K."/>
            <person name="Satake H."/>
        </authorList>
    </citation>
    <scope>NUCLEOTIDE SEQUENCE</scope>
</reference>
<gene>
    <name evidence="2" type="ORF">Tco_0978150</name>
</gene>
<accession>A0ABQ5EM48</accession>
<dbReference type="Proteomes" id="UP001151760">
    <property type="component" value="Unassembled WGS sequence"/>
</dbReference>
<sequence>MVINAPCYCNEALAIPGQTATGKESSNPLMADSLPKTIQSNDPPLSRGYTLGSGEDSLELMELMAYSALCTMEDGVPGISATIDRKVKVLVSEASIRRHLKLKDSEGLSSLPNAEISEQSLANMGQSQSSTPQTSPSRITSSPSLSPQTHQPSPSPHPIDTTHHTEEPTQMPHESPLHSVHSLGCDEGSLSLNELTLILRVKKLEMQVQATNSRRKPITVLSEDEDVAEDPSNQGRIIEEIDADTYVILVTPTKVNSQSDQSKDHLRVLSAAKVLVEAAKQRRSVGLTQTYTRRRRNDCWWKG</sequence>
<evidence type="ECO:0000256" key="1">
    <source>
        <dbReference type="SAM" id="MobiDB-lite"/>
    </source>
</evidence>
<protein>
    <submittedName>
        <fullName evidence="2">Uncharacterized protein</fullName>
    </submittedName>
</protein>
<proteinExistence type="predicted"/>